<dbReference type="PANTHER" id="PTHR18901">
    <property type="entry name" value="2-DEOXYGLUCOSE-6-PHOSPHATE PHOSPHATASE 2"/>
    <property type="match status" value="1"/>
</dbReference>
<name>A0A291HSH4_9GAMM</name>
<reference evidence="2" key="1">
    <citation type="submission" date="2015-09" db="EMBL/GenBank/DDBJ databases">
        <authorList>
            <person name="Shao Z."/>
            <person name="Wang L."/>
        </authorList>
    </citation>
    <scope>NUCLEOTIDE SEQUENCE [LARGE SCALE GENOMIC DNA]</scope>
    <source>
        <strain evidence="2">F13-1</strain>
    </source>
</reference>
<dbReference type="InterPro" id="IPR006439">
    <property type="entry name" value="HAD-SF_hydro_IA"/>
</dbReference>
<keyword evidence="1" id="KW-0378">Hydrolase</keyword>
<dbReference type="SFLD" id="SFLDS00003">
    <property type="entry name" value="Haloacid_Dehalogenase"/>
    <property type="match status" value="1"/>
</dbReference>
<dbReference type="PANTHER" id="PTHR18901:SF38">
    <property type="entry name" value="PSEUDOURIDINE-5'-PHOSPHATASE"/>
    <property type="match status" value="1"/>
</dbReference>
<keyword evidence="2" id="KW-1185">Reference proteome</keyword>
<dbReference type="AlphaFoldDB" id="A0A291HSH4"/>
<dbReference type="InterPro" id="IPR023198">
    <property type="entry name" value="PGP-like_dom2"/>
</dbReference>
<gene>
    <name evidence="1" type="ORF">AN401_15325</name>
</gene>
<dbReference type="InterPro" id="IPR023214">
    <property type="entry name" value="HAD_sf"/>
</dbReference>
<protein>
    <submittedName>
        <fullName evidence="1">HAD family hydrolase</fullName>
    </submittedName>
</protein>
<dbReference type="EMBL" id="CP012621">
    <property type="protein sequence ID" value="ATG75062.1"/>
    <property type="molecule type" value="Genomic_DNA"/>
</dbReference>
<sequence length="220" mass="24037">MIEAVIFDMDGVIVDSEPLWLQAKKEAGARFGFTVTEEDGAQTVGLRIDEISQRWVRTKGLDPACADALTEAMIEQVIAQVRRLDDPMAGVRDTLGWLKRSPLKVGLASSSPLRLIDAVLERFGLAEHFEVRVSAEHLPLGKPHPQVYLEAAATLGVLPQHCLAIEDSVNGVIAAKAAQMTALCVPEPALYRDQRFGIADLRLSSLADFDCPQVRRLLGL</sequence>
<dbReference type="SUPFAM" id="SSF56784">
    <property type="entry name" value="HAD-like"/>
    <property type="match status" value="1"/>
</dbReference>
<dbReference type="SFLD" id="SFLDG01129">
    <property type="entry name" value="C1.5:_HAD__Beta-PGM__Phosphata"/>
    <property type="match status" value="1"/>
</dbReference>
<dbReference type="GO" id="GO:0016787">
    <property type="term" value="F:hydrolase activity"/>
    <property type="evidence" value="ECO:0007669"/>
    <property type="project" value="UniProtKB-KW"/>
</dbReference>
<dbReference type="Proteomes" id="UP000217763">
    <property type="component" value="Chromosome"/>
</dbReference>
<dbReference type="Gene3D" id="1.10.150.240">
    <property type="entry name" value="Putative phosphatase, domain 2"/>
    <property type="match status" value="1"/>
</dbReference>
<dbReference type="NCBIfam" id="TIGR01509">
    <property type="entry name" value="HAD-SF-IA-v3"/>
    <property type="match status" value="1"/>
</dbReference>
<accession>A0A291HSH4</accession>
<dbReference type="Gene3D" id="3.40.50.1000">
    <property type="entry name" value="HAD superfamily/HAD-like"/>
    <property type="match status" value="1"/>
</dbReference>
<dbReference type="RefSeq" id="WP_096779859.1">
    <property type="nucleotide sequence ID" value="NZ_CP012621.1"/>
</dbReference>
<dbReference type="NCBIfam" id="TIGR01549">
    <property type="entry name" value="HAD-SF-IA-v1"/>
    <property type="match status" value="1"/>
</dbReference>
<dbReference type="KEGG" id="zdf:AN401_15325"/>
<dbReference type="PRINTS" id="PR00413">
    <property type="entry name" value="HADHALOGNASE"/>
</dbReference>
<proteinExistence type="predicted"/>
<evidence type="ECO:0000313" key="1">
    <source>
        <dbReference type="EMBL" id="ATG75062.1"/>
    </source>
</evidence>
<dbReference type="InterPro" id="IPR036412">
    <property type="entry name" value="HAD-like_sf"/>
</dbReference>
<dbReference type="NCBIfam" id="NF008087">
    <property type="entry name" value="PRK10826.1"/>
    <property type="match status" value="1"/>
</dbReference>
<organism evidence="1 2">
    <name type="scientific">Zobellella denitrificans</name>
    <dbReference type="NCBI Taxonomy" id="347534"/>
    <lineage>
        <taxon>Bacteria</taxon>
        <taxon>Pseudomonadati</taxon>
        <taxon>Pseudomonadota</taxon>
        <taxon>Gammaproteobacteria</taxon>
        <taxon>Aeromonadales</taxon>
        <taxon>Aeromonadaceae</taxon>
        <taxon>Zobellella</taxon>
    </lineage>
</organism>
<evidence type="ECO:0000313" key="2">
    <source>
        <dbReference type="Proteomes" id="UP000217763"/>
    </source>
</evidence>
<dbReference type="SFLD" id="SFLDG01135">
    <property type="entry name" value="C1.5.6:_HAD__Beta-PGM__Phospha"/>
    <property type="match status" value="1"/>
</dbReference>
<dbReference type="Pfam" id="PF00702">
    <property type="entry name" value="Hydrolase"/>
    <property type="match status" value="1"/>
</dbReference>